<proteinExistence type="predicted"/>
<organism evidence="1 2">
    <name type="scientific">Cetraspora pellucida</name>
    <dbReference type="NCBI Taxonomy" id="1433469"/>
    <lineage>
        <taxon>Eukaryota</taxon>
        <taxon>Fungi</taxon>
        <taxon>Fungi incertae sedis</taxon>
        <taxon>Mucoromycota</taxon>
        <taxon>Glomeromycotina</taxon>
        <taxon>Glomeromycetes</taxon>
        <taxon>Diversisporales</taxon>
        <taxon>Gigasporaceae</taxon>
        <taxon>Cetraspora</taxon>
    </lineage>
</organism>
<accession>A0A9N9NSH7</accession>
<comment type="caution">
    <text evidence="1">The sequence shown here is derived from an EMBL/GenBank/DDBJ whole genome shotgun (WGS) entry which is preliminary data.</text>
</comment>
<dbReference type="EMBL" id="CAJVQA010019002">
    <property type="protein sequence ID" value="CAG8756981.1"/>
    <property type="molecule type" value="Genomic_DNA"/>
</dbReference>
<dbReference type="AlphaFoldDB" id="A0A9N9NSH7"/>
<evidence type="ECO:0000313" key="2">
    <source>
        <dbReference type="Proteomes" id="UP000789759"/>
    </source>
</evidence>
<name>A0A9N9NSH7_9GLOM</name>
<gene>
    <name evidence="1" type="ORF">CPELLU_LOCUS15065</name>
</gene>
<evidence type="ECO:0000313" key="1">
    <source>
        <dbReference type="EMBL" id="CAG8756981.1"/>
    </source>
</evidence>
<sequence>MFGYYRMIKTGNPSYPKKNLCTKVTEAWKLVKKKKKNEIDDKIREYLTTSIPIQSYVSQPFYKTVSKNAAVQKKLLAIKKENAKKLVELKAIYEATKETKKISILKHNAAYQAKSNAKKLKRLYENQEVVVYNSPGRPPLLFNYSDLYEHIHNCIEKKYNKYLSRTTLNNYLLLRNSSSIATRVHHHPALVAITNVSRSEKKEHTDEYYCLASVKDVRQFAAMFLYYSVVISQDDKAKVLFEIPAVGKTF</sequence>
<dbReference type="OrthoDB" id="2413945at2759"/>
<keyword evidence="2" id="KW-1185">Reference proteome</keyword>
<reference evidence="1" key="1">
    <citation type="submission" date="2021-06" db="EMBL/GenBank/DDBJ databases">
        <authorList>
            <person name="Kallberg Y."/>
            <person name="Tangrot J."/>
            <person name="Rosling A."/>
        </authorList>
    </citation>
    <scope>NUCLEOTIDE SEQUENCE</scope>
    <source>
        <strain evidence="1">FL966</strain>
    </source>
</reference>
<dbReference type="Proteomes" id="UP000789759">
    <property type="component" value="Unassembled WGS sequence"/>
</dbReference>
<protein>
    <submittedName>
        <fullName evidence="1">4910_t:CDS:1</fullName>
    </submittedName>
</protein>